<gene>
    <name evidence="2" type="ORF">SAMN04487894_104241</name>
</gene>
<dbReference type="InterPro" id="IPR000644">
    <property type="entry name" value="CBS_dom"/>
</dbReference>
<name>A0A1G6Q1B2_NIADE</name>
<dbReference type="RefSeq" id="WP_090389854.1">
    <property type="nucleotide sequence ID" value="NZ_FMZO01000004.1"/>
</dbReference>
<organism evidence="2 3">
    <name type="scientific">Niabella drilacis (strain DSM 25811 / CCM 8410 / CCUG 62505 / LMG 26954 / E90)</name>
    <dbReference type="NCBI Taxonomy" id="1285928"/>
    <lineage>
        <taxon>Bacteria</taxon>
        <taxon>Pseudomonadati</taxon>
        <taxon>Bacteroidota</taxon>
        <taxon>Chitinophagia</taxon>
        <taxon>Chitinophagales</taxon>
        <taxon>Chitinophagaceae</taxon>
        <taxon>Niabella</taxon>
    </lineage>
</organism>
<evidence type="ECO:0000313" key="3">
    <source>
        <dbReference type="Proteomes" id="UP000198757"/>
    </source>
</evidence>
<protein>
    <submittedName>
        <fullName evidence="2">CBS domain-containing protein</fullName>
    </submittedName>
</protein>
<evidence type="ECO:0000313" key="2">
    <source>
        <dbReference type="EMBL" id="SDC86143.1"/>
    </source>
</evidence>
<dbReference type="OrthoDB" id="1523762at2"/>
<proteinExistence type="predicted"/>
<dbReference type="Pfam" id="PF00571">
    <property type="entry name" value="CBS"/>
    <property type="match status" value="2"/>
</dbReference>
<accession>A0A1G6Q1B2</accession>
<keyword evidence="3" id="KW-1185">Reference proteome</keyword>
<evidence type="ECO:0000259" key="1">
    <source>
        <dbReference type="Pfam" id="PF00571"/>
    </source>
</evidence>
<dbReference type="EMBL" id="FMZO01000004">
    <property type="protein sequence ID" value="SDC86143.1"/>
    <property type="molecule type" value="Genomic_DNA"/>
</dbReference>
<dbReference type="Proteomes" id="UP000198757">
    <property type="component" value="Unassembled WGS sequence"/>
</dbReference>
<dbReference type="SUPFAM" id="SSF54631">
    <property type="entry name" value="CBS-domain pair"/>
    <property type="match status" value="1"/>
</dbReference>
<dbReference type="InterPro" id="IPR046342">
    <property type="entry name" value="CBS_dom_sf"/>
</dbReference>
<dbReference type="Gene3D" id="3.10.580.10">
    <property type="entry name" value="CBS-domain"/>
    <property type="match status" value="1"/>
</dbReference>
<dbReference type="STRING" id="1285928.SAMN04487894_104241"/>
<feature type="domain" description="CBS" evidence="1">
    <location>
        <begin position="6"/>
        <end position="55"/>
    </location>
</feature>
<feature type="domain" description="CBS" evidence="1">
    <location>
        <begin position="72"/>
        <end position="116"/>
    </location>
</feature>
<reference evidence="3" key="1">
    <citation type="submission" date="2016-10" db="EMBL/GenBank/DDBJ databases">
        <authorList>
            <person name="Varghese N."/>
            <person name="Submissions S."/>
        </authorList>
    </citation>
    <scope>NUCLEOTIDE SEQUENCE [LARGE SCALE GENOMIC DNA]</scope>
    <source>
        <strain evidence="3">DSM 25811 / CCM 8410 / LMG 26954 / E90</strain>
    </source>
</reference>
<sequence length="219" mass="24882">MLVKDLSFEALPQLKLSDRVYQVLSMMQEHHVMDLAVTNDGKLAGLVNENTLLNVDDELSIGEMPQPLGNYSVKEDEHFLKAFALASAHHLSVVPVVDKDNNFVGAIESSTLSEYVAGFLQLQDPGALIVLEIDSNQYSFGEITKIVEANDARITQLNTRPVRERNALEITIRINKLEVSDIVSSFQRYDYLVKYYFGEELYTNELKENYENLMNYLNI</sequence>
<dbReference type="AlphaFoldDB" id="A0A1G6Q1B2"/>